<evidence type="ECO:0000313" key="1">
    <source>
        <dbReference type="EMBL" id="UWZ38648.1"/>
    </source>
</evidence>
<dbReference type="RefSeq" id="WP_260728021.1">
    <property type="nucleotide sequence ID" value="NZ_BAAABS010000043.1"/>
</dbReference>
<name>A0ABY5Z987_9ACTN</name>
<gene>
    <name evidence="1" type="ORF">Drose_10655</name>
</gene>
<proteinExistence type="predicted"/>
<organism evidence="1 2">
    <name type="scientific">Dactylosporangium roseum</name>
    <dbReference type="NCBI Taxonomy" id="47989"/>
    <lineage>
        <taxon>Bacteria</taxon>
        <taxon>Bacillati</taxon>
        <taxon>Actinomycetota</taxon>
        <taxon>Actinomycetes</taxon>
        <taxon>Micromonosporales</taxon>
        <taxon>Micromonosporaceae</taxon>
        <taxon>Dactylosporangium</taxon>
    </lineage>
</organism>
<keyword evidence="2" id="KW-1185">Reference proteome</keyword>
<accession>A0ABY5Z987</accession>
<sequence length="221" mass="22665">MSAPTLSPLLTAAVQDRTSGATGVARQVLDGLAEFVHDPPALRAVVAPLPGLLPGYASMWHIARAANSDDPGPALRAIREQLDRDVELSVGLATRLLRARGGWVCTAPSSALVKAVAAGLPTGTVDTPGTEGLQPVTGLAGADAISPTRVLNIKGTLALARGVPTVIVTTSLKLVPENVFAGLGSPLFERIPLDAFWAVVLDGELLTPAEVARRAALLPSA</sequence>
<reference evidence="1" key="1">
    <citation type="submission" date="2021-04" db="EMBL/GenBank/DDBJ databases">
        <title>Biosynthetic gene clusters of Dactylosporangioum roseum.</title>
        <authorList>
            <person name="Hartkoorn R.C."/>
            <person name="Beaudoing E."/>
            <person name="Hot D."/>
            <person name="Moureu S."/>
        </authorList>
    </citation>
    <scope>NUCLEOTIDE SEQUENCE</scope>
    <source>
        <strain evidence="1">NRRL B-16295</strain>
    </source>
</reference>
<dbReference type="EMBL" id="CP073721">
    <property type="protein sequence ID" value="UWZ38648.1"/>
    <property type="molecule type" value="Genomic_DNA"/>
</dbReference>
<evidence type="ECO:0000313" key="2">
    <source>
        <dbReference type="Proteomes" id="UP001058271"/>
    </source>
</evidence>
<protein>
    <submittedName>
        <fullName evidence="1">Uncharacterized protein</fullName>
    </submittedName>
</protein>
<dbReference type="Proteomes" id="UP001058271">
    <property type="component" value="Chromosome"/>
</dbReference>